<dbReference type="InterPro" id="IPR000150">
    <property type="entry name" value="Cof"/>
</dbReference>
<dbReference type="SUPFAM" id="SSF56784">
    <property type="entry name" value="HAD-like"/>
    <property type="match status" value="1"/>
</dbReference>
<dbReference type="CDD" id="cd07516">
    <property type="entry name" value="HAD_Pase"/>
    <property type="match status" value="1"/>
</dbReference>
<evidence type="ECO:0000313" key="1">
    <source>
        <dbReference type="EMBL" id="ERN41103.1"/>
    </source>
</evidence>
<dbReference type="PANTHER" id="PTHR10000">
    <property type="entry name" value="PHOSPHOSERINE PHOSPHATASE"/>
    <property type="match status" value="1"/>
</dbReference>
<dbReference type="Gene3D" id="3.40.50.1000">
    <property type="entry name" value="HAD superfamily/HAD-like"/>
    <property type="match status" value="1"/>
</dbReference>
<organism evidence="1 2">
    <name type="scientific">Rubidibacter lacunae KORDI 51-2</name>
    <dbReference type="NCBI Taxonomy" id="582515"/>
    <lineage>
        <taxon>Bacteria</taxon>
        <taxon>Bacillati</taxon>
        <taxon>Cyanobacteriota</taxon>
        <taxon>Cyanophyceae</taxon>
        <taxon>Oscillatoriophycideae</taxon>
        <taxon>Chroococcales</taxon>
        <taxon>Aphanothecaceae</taxon>
        <taxon>Rubidibacter</taxon>
    </lineage>
</organism>
<dbReference type="PANTHER" id="PTHR10000:SF8">
    <property type="entry name" value="HAD SUPERFAMILY HYDROLASE-LIKE, TYPE 3"/>
    <property type="match status" value="1"/>
</dbReference>
<dbReference type="GO" id="GO:0005829">
    <property type="term" value="C:cytosol"/>
    <property type="evidence" value="ECO:0007669"/>
    <property type="project" value="TreeGrafter"/>
</dbReference>
<dbReference type="Proteomes" id="UP000016960">
    <property type="component" value="Unassembled WGS sequence"/>
</dbReference>
<gene>
    <name evidence="1" type="ORF">KR51_00023650</name>
</gene>
<dbReference type="GO" id="GO:0000287">
    <property type="term" value="F:magnesium ion binding"/>
    <property type="evidence" value="ECO:0007669"/>
    <property type="project" value="TreeGrafter"/>
</dbReference>
<sequence>MGDCNDPTDIQLLVLDIDGTIAGESNDVRPHVRAAVRAARERGICVTIATGRMYHSARRFAEVLAIDQPLVAYNGAWIQDLRKQQRLYHLGLPSALALQLLEVCEQMPLPLGVHLYVDDTLHVQHLCPATEAYRQRSNTDIVVSDLRALLVTSEPTKLLALSEDPEAISQLFDRLQQCYTPAEMYLTQSTATFFEACHPQVNKGAAVRYLAEDLLGLDASQVMAIGDNFNDLEMLQYAGVAVAMGSAPDTVRRVADWVAPDVEADGAAVAIDRFLLR</sequence>
<reference evidence="1 2" key="1">
    <citation type="submission" date="2013-05" db="EMBL/GenBank/DDBJ databases">
        <title>Draft genome sequence of Rubidibacter lacunae KORDI 51-2.</title>
        <authorList>
            <person name="Choi D.H."/>
            <person name="Noh J.H."/>
            <person name="Kwon K.-K."/>
            <person name="Lee J.-H."/>
            <person name="Ryu J.-Y."/>
        </authorList>
    </citation>
    <scope>NUCLEOTIDE SEQUENCE [LARGE SCALE GENOMIC DNA]</scope>
    <source>
        <strain evidence="1 2">KORDI 51-2</strain>
    </source>
</reference>
<comment type="caution">
    <text evidence="1">The sequence shown here is derived from an EMBL/GenBank/DDBJ whole genome shotgun (WGS) entry which is preliminary data.</text>
</comment>
<dbReference type="InterPro" id="IPR023214">
    <property type="entry name" value="HAD_sf"/>
</dbReference>
<dbReference type="InParanoid" id="U5D956"/>
<dbReference type="AlphaFoldDB" id="U5D956"/>
<keyword evidence="1" id="KW-0378">Hydrolase</keyword>
<dbReference type="PATRIC" id="fig|582515.4.peg.2658"/>
<dbReference type="Gene3D" id="3.30.1240.10">
    <property type="match status" value="1"/>
</dbReference>
<evidence type="ECO:0000313" key="2">
    <source>
        <dbReference type="Proteomes" id="UP000016960"/>
    </source>
</evidence>
<dbReference type="Pfam" id="PF08282">
    <property type="entry name" value="Hydrolase_3"/>
    <property type="match status" value="1"/>
</dbReference>
<dbReference type="STRING" id="582515.KR51_00023650"/>
<accession>U5D956</accession>
<dbReference type="EMBL" id="ASSJ01000055">
    <property type="protein sequence ID" value="ERN41103.1"/>
    <property type="molecule type" value="Genomic_DNA"/>
</dbReference>
<dbReference type="eggNOG" id="COG0561">
    <property type="taxonomic scope" value="Bacteria"/>
</dbReference>
<dbReference type="SFLD" id="SFLDS00003">
    <property type="entry name" value="Haloacid_Dehalogenase"/>
    <property type="match status" value="1"/>
</dbReference>
<dbReference type="NCBIfam" id="TIGR00099">
    <property type="entry name" value="Cof-subfamily"/>
    <property type="match status" value="1"/>
</dbReference>
<protein>
    <submittedName>
        <fullName evidence="1">Putative hydrolase of the HAD superfamily</fullName>
    </submittedName>
</protein>
<dbReference type="GO" id="GO:0016791">
    <property type="term" value="F:phosphatase activity"/>
    <property type="evidence" value="ECO:0007669"/>
    <property type="project" value="TreeGrafter"/>
</dbReference>
<proteinExistence type="predicted"/>
<dbReference type="InterPro" id="IPR036412">
    <property type="entry name" value="HAD-like_sf"/>
</dbReference>
<dbReference type="FunCoup" id="U5D956">
    <property type="interactions" value="70"/>
</dbReference>
<dbReference type="SFLD" id="SFLDG01140">
    <property type="entry name" value="C2.B:_Phosphomannomutase_and_P"/>
    <property type="match status" value="1"/>
</dbReference>
<name>U5D956_9CHRO</name>
<keyword evidence="2" id="KW-1185">Reference proteome</keyword>